<dbReference type="GO" id="GO:0016791">
    <property type="term" value="F:phosphatase activity"/>
    <property type="evidence" value="ECO:0007669"/>
    <property type="project" value="TreeGrafter"/>
</dbReference>
<dbReference type="PANTHER" id="PTHR48100:SF1">
    <property type="entry name" value="HISTIDINE PHOSPHATASE FAMILY PROTEIN-RELATED"/>
    <property type="match status" value="1"/>
</dbReference>
<evidence type="ECO:0000313" key="2">
    <source>
        <dbReference type="Proteomes" id="UP000326287"/>
    </source>
</evidence>
<keyword evidence="2" id="KW-1185">Reference proteome</keyword>
<dbReference type="KEGG" id="halc:EY643_11890"/>
<dbReference type="Proteomes" id="UP000326287">
    <property type="component" value="Chromosome"/>
</dbReference>
<dbReference type="SUPFAM" id="SSF53254">
    <property type="entry name" value="Phosphoglycerate mutase-like"/>
    <property type="match status" value="1"/>
</dbReference>
<accession>A0A5P9NM19</accession>
<dbReference type="Pfam" id="PF00300">
    <property type="entry name" value="His_Phos_1"/>
    <property type="match status" value="1"/>
</dbReference>
<proteinExistence type="predicted"/>
<evidence type="ECO:0000313" key="1">
    <source>
        <dbReference type="EMBL" id="QFU76304.1"/>
    </source>
</evidence>
<dbReference type="InterPro" id="IPR029033">
    <property type="entry name" value="His_PPase_superfam"/>
</dbReference>
<dbReference type="Gene3D" id="3.40.50.1240">
    <property type="entry name" value="Phosphoglycerate mutase-like"/>
    <property type="match status" value="1"/>
</dbReference>
<reference evidence="1 2" key="1">
    <citation type="submission" date="2019-02" db="EMBL/GenBank/DDBJ databases">
        <authorList>
            <person name="Li S.-H."/>
        </authorList>
    </citation>
    <scope>NUCLEOTIDE SEQUENCE [LARGE SCALE GENOMIC DNA]</scope>
    <source>
        <strain evidence="1 2">IMCC14385</strain>
    </source>
</reference>
<protein>
    <submittedName>
        <fullName evidence="1">Histidine phosphatase family protein</fullName>
    </submittedName>
</protein>
<dbReference type="AlphaFoldDB" id="A0A5P9NM19"/>
<dbReference type="SMART" id="SM00855">
    <property type="entry name" value="PGAM"/>
    <property type="match status" value="1"/>
</dbReference>
<dbReference type="GO" id="GO:0005737">
    <property type="term" value="C:cytoplasm"/>
    <property type="evidence" value="ECO:0007669"/>
    <property type="project" value="TreeGrafter"/>
</dbReference>
<dbReference type="EMBL" id="CP036422">
    <property type="protein sequence ID" value="QFU76304.1"/>
    <property type="molecule type" value="Genomic_DNA"/>
</dbReference>
<dbReference type="InterPro" id="IPR050275">
    <property type="entry name" value="PGM_Phosphatase"/>
</dbReference>
<dbReference type="RefSeq" id="WP_152662410.1">
    <property type="nucleotide sequence ID" value="NZ_CP036422.1"/>
</dbReference>
<dbReference type="CDD" id="cd07067">
    <property type="entry name" value="HP_PGM_like"/>
    <property type="match status" value="1"/>
</dbReference>
<dbReference type="InterPro" id="IPR013078">
    <property type="entry name" value="His_Pase_superF_clade-1"/>
</dbReference>
<sequence length="182" mass="20154">MDIYLVRHGEAATDWGKSSDPGLSELGREQARDTATDLLTLLPDNVSLLSSPLLRARETAQALAELMDKPVVVDDTYREIPARVALTERKAWLGAFMAGEWSDQPDYLIAWRDALHQELALLPNTTVIFSHFLAINAIVGKLTDRSETVCFYPDNASVTHFKISNGQLELASLGQQMQTVVN</sequence>
<organism evidence="1 2">
    <name type="scientific">Halioglobus maricola</name>
    <dbReference type="NCBI Taxonomy" id="2601894"/>
    <lineage>
        <taxon>Bacteria</taxon>
        <taxon>Pseudomonadati</taxon>
        <taxon>Pseudomonadota</taxon>
        <taxon>Gammaproteobacteria</taxon>
        <taxon>Cellvibrionales</taxon>
        <taxon>Halieaceae</taxon>
        <taxon>Halioglobus</taxon>
    </lineage>
</organism>
<name>A0A5P9NM19_9GAMM</name>
<dbReference type="PANTHER" id="PTHR48100">
    <property type="entry name" value="BROAD-SPECIFICITY PHOSPHATASE YOR283W-RELATED"/>
    <property type="match status" value="1"/>
</dbReference>
<gene>
    <name evidence="1" type="ORF">EY643_11890</name>
</gene>
<dbReference type="OrthoDB" id="5729189at2"/>